<organism evidence="2 3">
    <name type="scientific">Aquibacillus salsiterrae</name>
    <dbReference type="NCBI Taxonomy" id="2950439"/>
    <lineage>
        <taxon>Bacteria</taxon>
        <taxon>Bacillati</taxon>
        <taxon>Bacillota</taxon>
        <taxon>Bacilli</taxon>
        <taxon>Bacillales</taxon>
        <taxon>Bacillaceae</taxon>
        <taxon>Aquibacillus</taxon>
    </lineage>
</organism>
<evidence type="ECO:0000313" key="3">
    <source>
        <dbReference type="Proteomes" id="UP001145069"/>
    </source>
</evidence>
<gene>
    <name evidence="2" type="ORF">NC799_10005</name>
</gene>
<reference evidence="2" key="1">
    <citation type="submission" date="2022-06" db="EMBL/GenBank/DDBJ databases">
        <title>Aquibacillus sp. a new bacterium isolated from soil saline samples.</title>
        <authorList>
            <person name="Galisteo C."/>
            <person name="De La Haba R."/>
            <person name="Sanchez-Porro C."/>
            <person name="Ventosa A."/>
        </authorList>
    </citation>
    <scope>NUCLEOTIDE SEQUENCE</scope>
    <source>
        <strain evidence="2">3ASR75-54</strain>
    </source>
</reference>
<protein>
    <submittedName>
        <fullName evidence="2">Uncharacterized protein</fullName>
    </submittedName>
</protein>
<name>A0A9X3WF11_9BACI</name>
<keyword evidence="3" id="KW-1185">Reference proteome</keyword>
<sequence length="136" mass="15105">MESITSFISDHSLWGVLVAIVAVSIVVSILKSLVRMAMIVAVIGLVLVVFFNFKPEEVIDKGKQIADSGSQLLAMGSDDNLISTITSGDFWIKKENGETIIEIESLGIRYSLDQLFSQLQQDRENKIEELDQMVDQ</sequence>
<accession>A0A9X3WF11</accession>
<dbReference type="RefSeq" id="WP_272446313.1">
    <property type="nucleotide sequence ID" value="NZ_JAMQKC010000007.1"/>
</dbReference>
<feature type="transmembrane region" description="Helical" evidence="1">
    <location>
        <begin position="36"/>
        <end position="53"/>
    </location>
</feature>
<dbReference type="EMBL" id="JAMQKC010000007">
    <property type="protein sequence ID" value="MDC3417246.1"/>
    <property type="molecule type" value="Genomic_DNA"/>
</dbReference>
<comment type="caution">
    <text evidence="2">The sequence shown here is derived from an EMBL/GenBank/DDBJ whole genome shotgun (WGS) entry which is preliminary data.</text>
</comment>
<keyword evidence="1" id="KW-1133">Transmembrane helix</keyword>
<evidence type="ECO:0000256" key="1">
    <source>
        <dbReference type="SAM" id="Phobius"/>
    </source>
</evidence>
<dbReference type="AlphaFoldDB" id="A0A9X3WF11"/>
<keyword evidence="1" id="KW-0812">Transmembrane</keyword>
<evidence type="ECO:0000313" key="2">
    <source>
        <dbReference type="EMBL" id="MDC3417246.1"/>
    </source>
</evidence>
<proteinExistence type="predicted"/>
<keyword evidence="1" id="KW-0472">Membrane</keyword>
<feature type="transmembrane region" description="Helical" evidence="1">
    <location>
        <begin position="12"/>
        <end position="30"/>
    </location>
</feature>
<dbReference type="Proteomes" id="UP001145069">
    <property type="component" value="Unassembled WGS sequence"/>
</dbReference>